<evidence type="ECO:0000313" key="6">
    <source>
        <dbReference type="EMBL" id="MBB5292225.1"/>
    </source>
</evidence>
<dbReference type="Pfam" id="PF16925">
    <property type="entry name" value="TetR_C_13"/>
    <property type="match status" value="1"/>
</dbReference>
<dbReference type="Pfam" id="PF00440">
    <property type="entry name" value="TetR_N"/>
    <property type="match status" value="1"/>
</dbReference>
<evidence type="ECO:0000313" key="7">
    <source>
        <dbReference type="Proteomes" id="UP000566663"/>
    </source>
</evidence>
<dbReference type="InterPro" id="IPR001647">
    <property type="entry name" value="HTH_TetR"/>
</dbReference>
<dbReference type="EMBL" id="JACHFZ010000003">
    <property type="protein sequence ID" value="MBB5292225.1"/>
    <property type="molecule type" value="Genomic_DNA"/>
</dbReference>
<evidence type="ECO:0000256" key="3">
    <source>
        <dbReference type="ARBA" id="ARBA00023163"/>
    </source>
</evidence>
<proteinExistence type="predicted"/>
<dbReference type="AlphaFoldDB" id="A0A7W8I080"/>
<evidence type="ECO:0000256" key="4">
    <source>
        <dbReference type="PROSITE-ProRule" id="PRU00335"/>
    </source>
</evidence>
<evidence type="ECO:0000259" key="5">
    <source>
        <dbReference type="PROSITE" id="PS50977"/>
    </source>
</evidence>
<organism evidence="6 7">
    <name type="scientific">Brevundimonas basaltis</name>
    <dbReference type="NCBI Taxonomy" id="472166"/>
    <lineage>
        <taxon>Bacteria</taxon>
        <taxon>Pseudomonadati</taxon>
        <taxon>Pseudomonadota</taxon>
        <taxon>Alphaproteobacteria</taxon>
        <taxon>Caulobacterales</taxon>
        <taxon>Caulobacteraceae</taxon>
        <taxon>Brevundimonas</taxon>
    </lineage>
</organism>
<keyword evidence="3" id="KW-0804">Transcription</keyword>
<dbReference type="InterPro" id="IPR036271">
    <property type="entry name" value="Tet_transcr_reg_TetR-rel_C_sf"/>
</dbReference>
<dbReference type="PANTHER" id="PTHR47506">
    <property type="entry name" value="TRANSCRIPTIONAL REGULATORY PROTEIN"/>
    <property type="match status" value="1"/>
</dbReference>
<evidence type="ECO:0000256" key="1">
    <source>
        <dbReference type="ARBA" id="ARBA00023015"/>
    </source>
</evidence>
<dbReference type="PANTHER" id="PTHR47506:SF3">
    <property type="entry name" value="HTH-TYPE TRANSCRIPTIONAL REGULATOR LMRA"/>
    <property type="match status" value="1"/>
</dbReference>
<keyword evidence="2 4" id="KW-0238">DNA-binding</keyword>
<evidence type="ECO:0000256" key="2">
    <source>
        <dbReference type="ARBA" id="ARBA00023125"/>
    </source>
</evidence>
<dbReference type="InterPro" id="IPR009057">
    <property type="entry name" value="Homeodomain-like_sf"/>
</dbReference>
<feature type="domain" description="HTH tetR-type" evidence="5">
    <location>
        <begin position="5"/>
        <end position="65"/>
    </location>
</feature>
<reference evidence="6 7" key="1">
    <citation type="submission" date="2020-08" db="EMBL/GenBank/DDBJ databases">
        <title>Genomic Encyclopedia of Type Strains, Phase IV (KMG-IV): sequencing the most valuable type-strain genomes for metagenomic binning, comparative biology and taxonomic classification.</title>
        <authorList>
            <person name="Goeker M."/>
        </authorList>
    </citation>
    <scope>NUCLEOTIDE SEQUENCE [LARGE SCALE GENOMIC DNA]</scope>
    <source>
        <strain evidence="6 7">DSM 25335</strain>
    </source>
</reference>
<dbReference type="SUPFAM" id="SSF46689">
    <property type="entry name" value="Homeodomain-like"/>
    <property type="match status" value="1"/>
</dbReference>
<dbReference type="InterPro" id="IPR011075">
    <property type="entry name" value="TetR_C"/>
</dbReference>
<dbReference type="SUPFAM" id="SSF48498">
    <property type="entry name" value="Tetracyclin repressor-like, C-terminal domain"/>
    <property type="match status" value="1"/>
</dbReference>
<dbReference type="Gene3D" id="1.10.357.10">
    <property type="entry name" value="Tetracycline Repressor, domain 2"/>
    <property type="match status" value="1"/>
</dbReference>
<dbReference type="Proteomes" id="UP000566663">
    <property type="component" value="Unassembled WGS sequence"/>
</dbReference>
<gene>
    <name evidence="6" type="ORF">HNQ67_001745</name>
</gene>
<keyword evidence="7" id="KW-1185">Reference proteome</keyword>
<feature type="DNA-binding region" description="H-T-H motif" evidence="4">
    <location>
        <begin position="28"/>
        <end position="47"/>
    </location>
</feature>
<name>A0A7W8I080_9CAUL</name>
<dbReference type="RefSeq" id="WP_221247810.1">
    <property type="nucleotide sequence ID" value="NZ_BAAAFF010000002.1"/>
</dbReference>
<comment type="caution">
    <text evidence="6">The sequence shown here is derived from an EMBL/GenBank/DDBJ whole genome shotgun (WGS) entry which is preliminary data.</text>
</comment>
<accession>A0A7W8I080</accession>
<protein>
    <submittedName>
        <fullName evidence="6">AcrR family transcriptional regulator</fullName>
    </submittedName>
</protein>
<keyword evidence="1" id="KW-0805">Transcription regulation</keyword>
<dbReference type="PROSITE" id="PS50977">
    <property type="entry name" value="HTH_TETR_2"/>
    <property type="match status" value="1"/>
</dbReference>
<dbReference type="PRINTS" id="PR00455">
    <property type="entry name" value="HTHTETR"/>
</dbReference>
<sequence length="207" mass="22906">MSPAADTRGRIVMAAMELFWAKGFNSTSIADILSRTQLNAGSLYHVFPGKQDVLIAVLEAYRDGIEENLLKPAWEGVDDPIERIFALLARYRWMILETDCTYGCPIGSLALELHEADPVVRDLLAVNFANWAGAIEQCLAAAGDRLPADTDRRALGEFVLTVMEGGVMQARTHRDVGYFDRGVDALRTHFDMLLARAARRPEPVQGD</sequence>
<dbReference type="GO" id="GO:0003677">
    <property type="term" value="F:DNA binding"/>
    <property type="evidence" value="ECO:0007669"/>
    <property type="project" value="UniProtKB-UniRule"/>
</dbReference>